<gene>
    <name evidence="1" type="ORF">HNQ80_003348</name>
</gene>
<evidence type="ECO:0000313" key="1">
    <source>
        <dbReference type="EMBL" id="MBB6217229.1"/>
    </source>
</evidence>
<reference evidence="1 2" key="1">
    <citation type="submission" date="2020-08" db="EMBL/GenBank/DDBJ databases">
        <title>Genomic Encyclopedia of Type Strains, Phase IV (KMG-IV): sequencing the most valuable type-strain genomes for metagenomic binning, comparative biology and taxonomic classification.</title>
        <authorList>
            <person name="Goeker M."/>
        </authorList>
    </citation>
    <scope>NUCLEOTIDE SEQUENCE [LARGE SCALE GENOMIC DNA]</scope>
    <source>
        <strain evidence="1 2">DSM 103526</strain>
    </source>
</reference>
<dbReference type="RefSeq" id="WP_279289005.1">
    <property type="nucleotide sequence ID" value="NZ_JACHEN010000021.1"/>
</dbReference>
<evidence type="ECO:0000313" key="2">
    <source>
        <dbReference type="Proteomes" id="UP000579281"/>
    </source>
</evidence>
<dbReference type="EMBL" id="JACHEN010000021">
    <property type="protein sequence ID" value="MBB6217229.1"/>
    <property type="molecule type" value="Genomic_DNA"/>
</dbReference>
<organism evidence="1 2">
    <name type="scientific">Anaerosolibacter carboniphilus</name>
    <dbReference type="NCBI Taxonomy" id="1417629"/>
    <lineage>
        <taxon>Bacteria</taxon>
        <taxon>Bacillati</taxon>
        <taxon>Bacillota</taxon>
        <taxon>Clostridia</taxon>
        <taxon>Peptostreptococcales</taxon>
        <taxon>Thermotaleaceae</taxon>
        <taxon>Anaerosolibacter</taxon>
    </lineage>
</organism>
<name>A0A841L4B5_9FIRM</name>
<dbReference type="Proteomes" id="UP000579281">
    <property type="component" value="Unassembled WGS sequence"/>
</dbReference>
<accession>A0A841L4B5</accession>
<comment type="caution">
    <text evidence="1">The sequence shown here is derived from an EMBL/GenBank/DDBJ whole genome shotgun (WGS) entry which is preliminary data.</text>
</comment>
<keyword evidence="2" id="KW-1185">Reference proteome</keyword>
<sequence length="43" mass="4572">MSHTQIGGGPTVVTVGDVFIGFGVTSLRDPNNYERSYVGTARD</sequence>
<proteinExistence type="predicted"/>
<protein>
    <submittedName>
        <fullName evidence="1">Uncharacterized protein</fullName>
    </submittedName>
</protein>
<dbReference type="AlphaFoldDB" id="A0A841L4B5"/>